<dbReference type="AlphaFoldDB" id="A0A6N7VY25"/>
<dbReference type="RefSeq" id="WP_154541857.1">
    <property type="nucleotide sequence ID" value="NZ_VULQ01000015.1"/>
</dbReference>
<dbReference type="GO" id="GO:0046872">
    <property type="term" value="F:metal ion binding"/>
    <property type="evidence" value="ECO:0007669"/>
    <property type="project" value="InterPro"/>
</dbReference>
<dbReference type="CDD" id="cd01045">
    <property type="entry name" value="Ferritin_like_AB"/>
    <property type="match status" value="1"/>
</dbReference>
<proteinExistence type="predicted"/>
<comment type="caution">
    <text evidence="2">The sequence shown here is derived from an EMBL/GenBank/DDBJ whole genome shotgun (WGS) entry which is preliminary data.</text>
</comment>
<dbReference type="SUPFAM" id="SSF47240">
    <property type="entry name" value="Ferritin-like"/>
    <property type="match status" value="1"/>
</dbReference>
<dbReference type="InterPro" id="IPR003251">
    <property type="entry name" value="Rr_diiron-bd_dom"/>
</dbReference>
<dbReference type="PANTHER" id="PTHR33531:SF7">
    <property type="entry name" value="HYPOTHETICAL MEMBRANE PROTEIN, CONSERVED"/>
    <property type="match status" value="1"/>
</dbReference>
<organism evidence="2 3">
    <name type="scientific">Anaerococcus porci</name>
    <dbReference type="NCBI Taxonomy" id="2652269"/>
    <lineage>
        <taxon>Bacteria</taxon>
        <taxon>Bacillati</taxon>
        <taxon>Bacillota</taxon>
        <taxon>Tissierellia</taxon>
        <taxon>Tissierellales</taxon>
        <taxon>Peptoniphilaceae</taxon>
        <taxon>Anaerococcus</taxon>
    </lineage>
</organism>
<dbReference type="PANTHER" id="PTHR33531">
    <property type="entry name" value="RUBRERYTHRIN SUBFAMILY"/>
    <property type="match status" value="1"/>
</dbReference>
<evidence type="ECO:0000313" key="2">
    <source>
        <dbReference type="EMBL" id="MSS78609.1"/>
    </source>
</evidence>
<gene>
    <name evidence="2" type="ORF">FYJ26_09475</name>
</gene>
<protein>
    <submittedName>
        <fullName evidence="2">Ferritin family protein</fullName>
    </submittedName>
</protein>
<dbReference type="GO" id="GO:0016491">
    <property type="term" value="F:oxidoreductase activity"/>
    <property type="evidence" value="ECO:0007669"/>
    <property type="project" value="InterPro"/>
</dbReference>
<dbReference type="Proteomes" id="UP000441925">
    <property type="component" value="Unassembled WGS sequence"/>
</dbReference>
<dbReference type="InterPro" id="IPR009078">
    <property type="entry name" value="Ferritin-like_SF"/>
</dbReference>
<evidence type="ECO:0000313" key="3">
    <source>
        <dbReference type="Proteomes" id="UP000441925"/>
    </source>
</evidence>
<evidence type="ECO:0000259" key="1">
    <source>
        <dbReference type="Pfam" id="PF02915"/>
    </source>
</evidence>
<dbReference type="Gene3D" id="1.20.1260.10">
    <property type="match status" value="1"/>
</dbReference>
<dbReference type="EMBL" id="VULQ01000015">
    <property type="protein sequence ID" value="MSS78609.1"/>
    <property type="molecule type" value="Genomic_DNA"/>
</dbReference>
<accession>A0A6N7VY25</accession>
<sequence>MRSQFQPKDLLESLVRLEQNGETFYREMAKKFSTDKESADFFTFLADQETHHEALYKKLSSQIDNNQAIDEEFDDEYKAYIQNLIEQIFNLDSSKVGDDTIDIYRFAIGLEKDTILFIKEVKSIVPNFEPELLDKVEAEERGHIKLIQQWYDSHINDIK</sequence>
<dbReference type="InterPro" id="IPR012347">
    <property type="entry name" value="Ferritin-like"/>
</dbReference>
<name>A0A6N7VY25_9FIRM</name>
<reference evidence="2 3" key="1">
    <citation type="submission" date="2019-08" db="EMBL/GenBank/DDBJ databases">
        <title>In-depth cultivation of the pig gut microbiome towards novel bacterial diversity and tailored functional studies.</title>
        <authorList>
            <person name="Wylensek D."/>
            <person name="Hitch T.C.A."/>
            <person name="Clavel T."/>
        </authorList>
    </citation>
    <scope>NUCLEOTIDE SEQUENCE [LARGE SCALE GENOMIC DNA]</scope>
    <source>
        <strain evidence="2 3">WCA-380-WT-2B</strain>
    </source>
</reference>
<feature type="domain" description="Rubrerythrin diiron-binding" evidence="1">
    <location>
        <begin position="9"/>
        <end position="146"/>
    </location>
</feature>
<keyword evidence="3" id="KW-1185">Reference proteome</keyword>
<dbReference type="Pfam" id="PF02915">
    <property type="entry name" value="Rubrerythrin"/>
    <property type="match status" value="1"/>
</dbReference>